<dbReference type="Proteomes" id="UP000278807">
    <property type="component" value="Unassembled WGS sequence"/>
</dbReference>
<dbReference type="AlphaFoldDB" id="A0A0R3TNI2"/>
<proteinExistence type="predicted"/>
<accession>A0A0R3TNI2</accession>
<keyword evidence="2" id="KW-1185">Reference proteome</keyword>
<evidence type="ECO:0000313" key="2">
    <source>
        <dbReference type="Proteomes" id="UP000278807"/>
    </source>
</evidence>
<sequence length="66" mass="7854">MSYLKLTYQLRYSVRFFSFELVCTMKKTSHLYRSKSCNLSCDPCRENMSSHLYRSGNCSFLRAFCN</sequence>
<organism evidence="3">
    <name type="scientific">Rodentolepis nana</name>
    <name type="common">Dwarf tapeworm</name>
    <name type="synonym">Hymenolepis nana</name>
    <dbReference type="NCBI Taxonomy" id="102285"/>
    <lineage>
        <taxon>Eukaryota</taxon>
        <taxon>Metazoa</taxon>
        <taxon>Spiralia</taxon>
        <taxon>Lophotrochozoa</taxon>
        <taxon>Platyhelminthes</taxon>
        <taxon>Cestoda</taxon>
        <taxon>Eucestoda</taxon>
        <taxon>Cyclophyllidea</taxon>
        <taxon>Hymenolepididae</taxon>
        <taxon>Rodentolepis</taxon>
    </lineage>
</organism>
<dbReference type="EMBL" id="UZAE01012442">
    <property type="protein sequence ID" value="VDO05157.1"/>
    <property type="molecule type" value="Genomic_DNA"/>
</dbReference>
<protein>
    <submittedName>
        <fullName evidence="3">Ovule protein</fullName>
    </submittedName>
</protein>
<name>A0A0R3TNI2_RODNA</name>
<reference evidence="1 2" key="2">
    <citation type="submission" date="2018-11" db="EMBL/GenBank/DDBJ databases">
        <authorList>
            <consortium name="Pathogen Informatics"/>
        </authorList>
    </citation>
    <scope>NUCLEOTIDE SEQUENCE [LARGE SCALE GENOMIC DNA]</scope>
</reference>
<evidence type="ECO:0000313" key="1">
    <source>
        <dbReference type="EMBL" id="VDO05157.1"/>
    </source>
</evidence>
<dbReference type="WBParaSite" id="HNAJ_0000894701-mRNA-1">
    <property type="protein sequence ID" value="HNAJ_0000894701-mRNA-1"/>
    <property type="gene ID" value="HNAJ_0000894701"/>
</dbReference>
<evidence type="ECO:0000313" key="3">
    <source>
        <dbReference type="WBParaSite" id="HNAJ_0000894701-mRNA-1"/>
    </source>
</evidence>
<gene>
    <name evidence="1" type="ORF">HNAJ_LOCUS8943</name>
</gene>
<reference evidence="3" key="1">
    <citation type="submission" date="2017-02" db="UniProtKB">
        <authorList>
            <consortium name="WormBaseParasite"/>
        </authorList>
    </citation>
    <scope>IDENTIFICATION</scope>
</reference>